<dbReference type="OrthoDB" id="3174546at2"/>
<proteinExistence type="inferred from homology"/>
<evidence type="ECO:0000313" key="4">
    <source>
        <dbReference type="Proteomes" id="UP000325598"/>
    </source>
</evidence>
<gene>
    <name evidence="3" type="ORF">San01_25180</name>
</gene>
<dbReference type="AlphaFoldDB" id="A0A5J4LDN1"/>
<reference evidence="3 4" key="1">
    <citation type="submission" date="2019-10" db="EMBL/GenBank/DDBJ databases">
        <title>Whole genome shotgun sequence of Streptomyces angustmyceticus NBRC 3934.</title>
        <authorList>
            <person name="Hosoyama A."/>
            <person name="Ichikawa N."/>
            <person name="Kimura A."/>
            <person name="Kitahashi Y."/>
            <person name="Komaki H."/>
            <person name="Uohara A."/>
        </authorList>
    </citation>
    <scope>NUCLEOTIDE SEQUENCE [LARGE SCALE GENOMIC DNA]</scope>
    <source>
        <strain evidence="3 4">NBRC 3934</strain>
    </source>
</reference>
<feature type="domain" description="UspA" evidence="2">
    <location>
        <begin position="150"/>
        <end position="284"/>
    </location>
</feature>
<dbReference type="Proteomes" id="UP000325598">
    <property type="component" value="Unassembled WGS sequence"/>
</dbReference>
<evidence type="ECO:0000256" key="1">
    <source>
        <dbReference type="ARBA" id="ARBA00008791"/>
    </source>
</evidence>
<dbReference type="PANTHER" id="PTHR46553">
    <property type="entry name" value="ADENINE NUCLEOTIDE ALPHA HYDROLASES-LIKE SUPERFAMILY PROTEIN"/>
    <property type="match status" value="1"/>
</dbReference>
<dbReference type="Pfam" id="PF00582">
    <property type="entry name" value="Usp"/>
    <property type="match status" value="2"/>
</dbReference>
<dbReference type="PANTHER" id="PTHR46553:SF3">
    <property type="entry name" value="ADENINE NUCLEOTIDE ALPHA HYDROLASES-LIKE SUPERFAMILY PROTEIN"/>
    <property type="match status" value="1"/>
</dbReference>
<dbReference type="Gene3D" id="3.40.50.620">
    <property type="entry name" value="HUPs"/>
    <property type="match status" value="2"/>
</dbReference>
<organism evidence="3 4">
    <name type="scientific">Streptomyces angustmyceticus</name>
    <dbReference type="NCBI Taxonomy" id="285578"/>
    <lineage>
        <taxon>Bacteria</taxon>
        <taxon>Bacillati</taxon>
        <taxon>Actinomycetota</taxon>
        <taxon>Actinomycetes</taxon>
        <taxon>Kitasatosporales</taxon>
        <taxon>Streptomycetaceae</taxon>
        <taxon>Streptomyces</taxon>
    </lineage>
</organism>
<dbReference type="GeneID" id="96755599"/>
<accession>A0A5J4LDN1</accession>
<dbReference type="SUPFAM" id="SSF52402">
    <property type="entry name" value="Adenine nucleotide alpha hydrolases-like"/>
    <property type="match status" value="2"/>
</dbReference>
<dbReference type="InterPro" id="IPR006015">
    <property type="entry name" value="Universal_stress_UspA"/>
</dbReference>
<feature type="domain" description="UspA" evidence="2">
    <location>
        <begin position="4"/>
        <end position="139"/>
    </location>
</feature>
<evidence type="ECO:0000259" key="2">
    <source>
        <dbReference type="Pfam" id="PF00582"/>
    </source>
</evidence>
<comment type="caution">
    <text evidence="3">The sequence shown here is derived from an EMBL/GenBank/DDBJ whole genome shotgun (WGS) entry which is preliminary data.</text>
</comment>
<keyword evidence="4" id="KW-1185">Reference proteome</keyword>
<sequence length="295" mass="31002">MEHPLTVGTDGSDAAFRSLDWAADEAARHGLPLRIVHASRWERYEGTSSAPDQERPGEQVLAENIVASAAAHARRRHAGLAVSGEVLADDAVTALLNEALHASVLVLGSRGLGEITGLLLGSVSLTVAARARCPVIVVRGDPAGLAGTHERILLGLTDPAAEKAAVRFALREAEARRCTLDAVCAWRRTASDPQPSADGHRDPEERAAELLDAALAEATTAHPEVRVRRSLVEGPAHKVLVHRAAAADLLVVAAQRRQGHFGAQPGRVAHTALCHADCPVAVVPQHAGPAPRTPD</sequence>
<evidence type="ECO:0000313" key="3">
    <source>
        <dbReference type="EMBL" id="GES30031.1"/>
    </source>
</evidence>
<name>A0A5J4LDN1_9ACTN</name>
<protein>
    <submittedName>
        <fullName evidence="3">Universal stress protein</fullName>
    </submittedName>
</protein>
<dbReference type="EMBL" id="BLAG01000007">
    <property type="protein sequence ID" value="GES30031.1"/>
    <property type="molecule type" value="Genomic_DNA"/>
</dbReference>
<dbReference type="PRINTS" id="PR01438">
    <property type="entry name" value="UNVRSLSTRESS"/>
</dbReference>
<comment type="similarity">
    <text evidence="1">Belongs to the universal stress protein A family.</text>
</comment>
<dbReference type="RefSeq" id="WP_086720166.1">
    <property type="nucleotide sequence ID" value="NZ_BLAG01000007.1"/>
</dbReference>
<dbReference type="InterPro" id="IPR006016">
    <property type="entry name" value="UspA"/>
</dbReference>
<dbReference type="InterPro" id="IPR014729">
    <property type="entry name" value="Rossmann-like_a/b/a_fold"/>
</dbReference>